<evidence type="ECO:0000256" key="4">
    <source>
        <dbReference type="ARBA" id="ARBA00022679"/>
    </source>
</evidence>
<gene>
    <name evidence="10" type="ORF">BMF94_6269</name>
</gene>
<dbReference type="Pfam" id="PF00512">
    <property type="entry name" value="HisKA"/>
    <property type="match status" value="1"/>
</dbReference>
<comment type="catalytic activity">
    <reaction evidence="1">
        <text>ATP + protein L-histidine = ADP + protein N-phospho-L-histidine.</text>
        <dbReference type="EC" id="2.7.13.3"/>
    </reaction>
</comment>
<reference evidence="10 11" key="1">
    <citation type="journal article" date="2018" name="Front. Microbiol.">
        <title>Prospects for Fungal Bioremediation of Acidic Radioactive Waste Sites: Characterization and Genome Sequence of Rhodotorula taiwanensis MD1149.</title>
        <authorList>
            <person name="Tkavc R."/>
            <person name="Matrosova V.Y."/>
            <person name="Grichenko O.E."/>
            <person name="Gostincar C."/>
            <person name="Volpe R.P."/>
            <person name="Klimenkova P."/>
            <person name="Gaidamakova E.K."/>
            <person name="Zhou C.E."/>
            <person name="Stewart B.J."/>
            <person name="Lyman M.G."/>
            <person name="Malfatti S.A."/>
            <person name="Rubinfeld B."/>
            <person name="Courtot M."/>
            <person name="Singh J."/>
            <person name="Dalgard C.L."/>
            <person name="Hamilton T."/>
            <person name="Frey K.G."/>
            <person name="Gunde-Cimerman N."/>
            <person name="Dugan L."/>
            <person name="Daly M.J."/>
        </authorList>
    </citation>
    <scope>NUCLEOTIDE SEQUENCE [LARGE SCALE GENOMIC DNA]</scope>
    <source>
        <strain evidence="10 11">MD1149</strain>
    </source>
</reference>
<dbReference type="AlphaFoldDB" id="A0A2S5B266"/>
<dbReference type="GO" id="GO:0005886">
    <property type="term" value="C:plasma membrane"/>
    <property type="evidence" value="ECO:0007669"/>
    <property type="project" value="TreeGrafter"/>
</dbReference>
<evidence type="ECO:0000256" key="5">
    <source>
        <dbReference type="ARBA" id="ARBA00022777"/>
    </source>
</evidence>
<feature type="domain" description="Histidine kinase" evidence="8">
    <location>
        <begin position="491"/>
        <end position="727"/>
    </location>
</feature>
<name>A0A2S5B266_9BASI</name>
<dbReference type="SUPFAM" id="SSF55874">
    <property type="entry name" value="ATPase domain of HSP90 chaperone/DNA topoisomerase II/histidine kinase"/>
    <property type="match status" value="1"/>
</dbReference>
<dbReference type="PANTHER" id="PTHR43047:SF72">
    <property type="entry name" value="OSMOSENSING HISTIDINE PROTEIN KINASE SLN1"/>
    <property type="match status" value="1"/>
</dbReference>
<accession>A0A2S5B266</accession>
<dbReference type="SUPFAM" id="SSF47384">
    <property type="entry name" value="Homodimeric domain of signal transducing histidine kinase"/>
    <property type="match status" value="1"/>
</dbReference>
<dbReference type="InterPro" id="IPR001789">
    <property type="entry name" value="Sig_transdc_resp-reg_receiver"/>
</dbReference>
<keyword evidence="5" id="KW-0418">Kinase</keyword>
<protein>
    <recommendedName>
        <fullName evidence="2">histidine kinase</fullName>
        <ecNumber evidence="2">2.7.13.3</ecNumber>
    </recommendedName>
</protein>
<evidence type="ECO:0000256" key="7">
    <source>
        <dbReference type="SAM" id="MobiDB-lite"/>
    </source>
</evidence>
<comment type="caution">
    <text evidence="10">The sequence shown here is derived from an EMBL/GenBank/DDBJ whole genome shotgun (WGS) entry which is preliminary data.</text>
</comment>
<dbReference type="SUPFAM" id="SSF52172">
    <property type="entry name" value="CheY-like"/>
    <property type="match status" value="1"/>
</dbReference>
<dbReference type="InterPro" id="IPR004358">
    <property type="entry name" value="Sig_transdc_His_kin-like_C"/>
</dbReference>
<keyword evidence="4" id="KW-0808">Transferase</keyword>
<feature type="domain" description="Response regulatory" evidence="9">
    <location>
        <begin position="841"/>
        <end position="962"/>
    </location>
</feature>
<dbReference type="Pfam" id="PF01590">
    <property type="entry name" value="GAF"/>
    <property type="match status" value="1"/>
</dbReference>
<dbReference type="Pfam" id="PF02518">
    <property type="entry name" value="HATPase_c"/>
    <property type="match status" value="1"/>
</dbReference>
<dbReference type="PROSITE" id="PS50109">
    <property type="entry name" value="HIS_KIN"/>
    <property type="match status" value="1"/>
</dbReference>
<evidence type="ECO:0000256" key="3">
    <source>
        <dbReference type="ARBA" id="ARBA00022553"/>
    </source>
</evidence>
<dbReference type="EMBL" id="PJQD01000097">
    <property type="protein sequence ID" value="POY70855.1"/>
    <property type="molecule type" value="Genomic_DNA"/>
</dbReference>
<dbReference type="InterPro" id="IPR036890">
    <property type="entry name" value="HATPase_C_sf"/>
</dbReference>
<keyword evidence="3 6" id="KW-0597">Phosphoprotein</keyword>
<dbReference type="InterPro" id="IPR036097">
    <property type="entry name" value="HisK_dim/P_sf"/>
</dbReference>
<evidence type="ECO:0000259" key="8">
    <source>
        <dbReference type="PROSITE" id="PS50109"/>
    </source>
</evidence>
<dbReference type="Gene3D" id="3.30.450.40">
    <property type="match status" value="1"/>
</dbReference>
<dbReference type="Gene3D" id="1.10.287.130">
    <property type="match status" value="1"/>
</dbReference>
<feature type="region of interest" description="Disordered" evidence="7">
    <location>
        <begin position="754"/>
        <end position="776"/>
    </location>
</feature>
<keyword evidence="11" id="KW-1185">Reference proteome</keyword>
<evidence type="ECO:0000259" key="9">
    <source>
        <dbReference type="PROSITE" id="PS50110"/>
    </source>
</evidence>
<dbReference type="SMART" id="SM00388">
    <property type="entry name" value="HisKA"/>
    <property type="match status" value="1"/>
</dbReference>
<evidence type="ECO:0000256" key="1">
    <source>
        <dbReference type="ARBA" id="ARBA00000085"/>
    </source>
</evidence>
<dbReference type="SMART" id="SM00448">
    <property type="entry name" value="REC"/>
    <property type="match status" value="1"/>
</dbReference>
<evidence type="ECO:0000313" key="11">
    <source>
        <dbReference type="Proteomes" id="UP000237144"/>
    </source>
</evidence>
<dbReference type="GO" id="GO:0009927">
    <property type="term" value="F:histidine phosphotransfer kinase activity"/>
    <property type="evidence" value="ECO:0007669"/>
    <property type="project" value="TreeGrafter"/>
</dbReference>
<dbReference type="InterPro" id="IPR011006">
    <property type="entry name" value="CheY-like_superfamily"/>
</dbReference>
<dbReference type="CDD" id="cd17546">
    <property type="entry name" value="REC_hyHK_CKI1_RcsC-like"/>
    <property type="match status" value="1"/>
</dbReference>
<proteinExistence type="predicted"/>
<dbReference type="Proteomes" id="UP000237144">
    <property type="component" value="Unassembled WGS sequence"/>
</dbReference>
<evidence type="ECO:0000256" key="6">
    <source>
        <dbReference type="PROSITE-ProRule" id="PRU00169"/>
    </source>
</evidence>
<sequence length="975" mass="106035">MAVAAATRTIVTSDVVESDRPSWSTLERQYQQGIAALNVVAVPVVQPADLPEPIGLSRERSASKSSSEMSAGAEYAREVYEEKGYLPALPNPREYERQRVLRRFDLHKARPQGGMRSIDDIARLAQDVFGVETVIVNAVLEDRTFFVSSAGWTDEPQAQVEIPIDVSFCPHAMTKPADAGCFVVPDAAKEWRFRENPLVQAERPIRFFASANINLPRVNYSNPDDAERLPIGSLCLVNPTPRAPLDDKEEQMLKRMANMVAKEIELGFQIERQKLYDTRLDFVSHLFQKLIVHPSRAMDTPAPGDALPCAIRGLSEKLSALTSSDFAFVLDIRDLTTAEQARQGAGLGRLSLLDCACPPFCANDEKAQAAWRARLCGEEGLQAVSRAITDWHEDEQITFTQTISPDGSVGALPTPLAAFLPPDASAAIACPLFDHQGAPSLLIVVGSLERHFQFEPSDQRFVRNVGGVLIAGMLQEKILLSDQAKLRFVGHVSHELRTPIFAVGSQLELIRNLAGPEALGTISPLLDVAETCLTSLREILDDTLDYTKLQNRSVDTVDELTLVSLDDLLVDVVHACHTKTRRLASMHAEYAPGEKDVIFQSSVPANVRAKVDVGGLKRVLINLLANAIKFTNQGTITLTVSVDTAATSDSKARFFRFECSDTGRGMTPDFVRDHLYVPFKQSDPFAPGAGLGTSIADNIVRRMGGSLRYNSTLGKGTTAIVMVPLEVVIDASGSPEPRSVTRNLSGELEALLTPRASRSTSPVSPNFSRSCKTNGSPTTVATAATVTAAAHTNSNGGQLSTPPQRNVTTPLKLEQAVALDAAPRRRTKPAPIALAHGEHLKLLVVDDNPIARRIYCTWLKNKGIAFVEAADGEEAVAQFRTHKPNLVWCDVQMPRMDGVEAATLMRQCEEAVSLPRARIIAVSGLDSTHGQHATVINNGIVDRWLVKSGQTLRDLGADLSTFAERLAKRSASTPA</sequence>
<dbReference type="PRINTS" id="PR00344">
    <property type="entry name" value="BCTRLSENSOR"/>
</dbReference>
<dbReference type="PROSITE" id="PS50110">
    <property type="entry name" value="RESPONSE_REGULATORY"/>
    <property type="match status" value="1"/>
</dbReference>
<dbReference type="SMART" id="SM00387">
    <property type="entry name" value="HATPase_c"/>
    <property type="match status" value="1"/>
</dbReference>
<dbReference type="InterPro" id="IPR029016">
    <property type="entry name" value="GAF-like_dom_sf"/>
</dbReference>
<dbReference type="Gene3D" id="3.40.50.2300">
    <property type="match status" value="1"/>
</dbReference>
<dbReference type="SUPFAM" id="SSF55781">
    <property type="entry name" value="GAF domain-like"/>
    <property type="match status" value="1"/>
</dbReference>
<dbReference type="STRING" id="741276.A0A2S5B266"/>
<evidence type="ECO:0000313" key="10">
    <source>
        <dbReference type="EMBL" id="POY70855.1"/>
    </source>
</evidence>
<dbReference type="GO" id="GO:0000155">
    <property type="term" value="F:phosphorelay sensor kinase activity"/>
    <property type="evidence" value="ECO:0007669"/>
    <property type="project" value="InterPro"/>
</dbReference>
<dbReference type="InterPro" id="IPR003661">
    <property type="entry name" value="HisK_dim/P_dom"/>
</dbReference>
<feature type="modified residue" description="4-aspartylphosphate" evidence="6">
    <location>
        <position position="890"/>
    </location>
</feature>
<evidence type="ECO:0000256" key="2">
    <source>
        <dbReference type="ARBA" id="ARBA00012438"/>
    </source>
</evidence>
<dbReference type="CDD" id="cd00082">
    <property type="entry name" value="HisKA"/>
    <property type="match status" value="1"/>
</dbReference>
<dbReference type="InterPro" id="IPR005467">
    <property type="entry name" value="His_kinase_dom"/>
</dbReference>
<dbReference type="InterPro" id="IPR003594">
    <property type="entry name" value="HATPase_dom"/>
</dbReference>
<dbReference type="Gene3D" id="3.30.565.10">
    <property type="entry name" value="Histidine kinase-like ATPase, C-terminal domain"/>
    <property type="match status" value="1"/>
</dbReference>
<dbReference type="EC" id="2.7.13.3" evidence="2"/>
<dbReference type="Pfam" id="PF00072">
    <property type="entry name" value="Response_reg"/>
    <property type="match status" value="1"/>
</dbReference>
<organism evidence="10 11">
    <name type="scientific">Rhodotorula taiwanensis</name>
    <dbReference type="NCBI Taxonomy" id="741276"/>
    <lineage>
        <taxon>Eukaryota</taxon>
        <taxon>Fungi</taxon>
        <taxon>Dikarya</taxon>
        <taxon>Basidiomycota</taxon>
        <taxon>Pucciniomycotina</taxon>
        <taxon>Microbotryomycetes</taxon>
        <taxon>Sporidiobolales</taxon>
        <taxon>Sporidiobolaceae</taxon>
        <taxon>Rhodotorula</taxon>
    </lineage>
</organism>
<dbReference type="InterPro" id="IPR003018">
    <property type="entry name" value="GAF"/>
</dbReference>
<dbReference type="PANTHER" id="PTHR43047">
    <property type="entry name" value="TWO-COMPONENT HISTIDINE PROTEIN KINASE"/>
    <property type="match status" value="1"/>
</dbReference>
<dbReference type="OrthoDB" id="60033at2759"/>
<feature type="compositionally biased region" description="Polar residues" evidence="7">
    <location>
        <begin position="756"/>
        <end position="776"/>
    </location>
</feature>